<organism evidence="3 4">
    <name type="scientific">Aquatica leii</name>
    <dbReference type="NCBI Taxonomy" id="1421715"/>
    <lineage>
        <taxon>Eukaryota</taxon>
        <taxon>Metazoa</taxon>
        <taxon>Ecdysozoa</taxon>
        <taxon>Arthropoda</taxon>
        <taxon>Hexapoda</taxon>
        <taxon>Insecta</taxon>
        <taxon>Pterygota</taxon>
        <taxon>Neoptera</taxon>
        <taxon>Endopterygota</taxon>
        <taxon>Coleoptera</taxon>
        <taxon>Polyphaga</taxon>
        <taxon>Elateriformia</taxon>
        <taxon>Elateroidea</taxon>
        <taxon>Lampyridae</taxon>
        <taxon>Luciolinae</taxon>
        <taxon>Aquatica</taxon>
    </lineage>
</organism>
<name>A0AAN7PHS6_9COLE</name>
<dbReference type="Proteomes" id="UP001353858">
    <property type="component" value="Unassembled WGS sequence"/>
</dbReference>
<feature type="compositionally biased region" description="Polar residues" evidence="1">
    <location>
        <begin position="472"/>
        <end position="482"/>
    </location>
</feature>
<dbReference type="SMART" id="SM00717">
    <property type="entry name" value="SANT"/>
    <property type="match status" value="1"/>
</dbReference>
<evidence type="ECO:0000259" key="2">
    <source>
        <dbReference type="PROSITE" id="PS50090"/>
    </source>
</evidence>
<dbReference type="EMBL" id="JARPUR010000002">
    <property type="protein sequence ID" value="KAK4882641.1"/>
    <property type="molecule type" value="Genomic_DNA"/>
</dbReference>
<reference evidence="4" key="1">
    <citation type="submission" date="2023-01" db="EMBL/GenBank/DDBJ databases">
        <title>Key to firefly adult light organ development and bioluminescence: homeobox transcription factors regulate luciferase expression and transportation to peroxisome.</title>
        <authorList>
            <person name="Fu X."/>
        </authorList>
    </citation>
    <scope>NUCLEOTIDE SEQUENCE [LARGE SCALE GENOMIC DNA]</scope>
</reference>
<evidence type="ECO:0000313" key="4">
    <source>
        <dbReference type="Proteomes" id="UP001353858"/>
    </source>
</evidence>
<keyword evidence="4" id="KW-1185">Reference proteome</keyword>
<dbReference type="PROSITE" id="PS50090">
    <property type="entry name" value="MYB_LIKE"/>
    <property type="match status" value="1"/>
</dbReference>
<feature type="compositionally biased region" description="Polar residues" evidence="1">
    <location>
        <begin position="437"/>
        <end position="459"/>
    </location>
</feature>
<protein>
    <recommendedName>
        <fullName evidence="2">Myb-like domain-containing protein</fullName>
    </recommendedName>
</protein>
<dbReference type="Gene3D" id="1.10.10.60">
    <property type="entry name" value="Homeodomain-like"/>
    <property type="match status" value="1"/>
</dbReference>
<gene>
    <name evidence="3" type="ORF">RN001_005960</name>
</gene>
<proteinExistence type="predicted"/>
<feature type="compositionally biased region" description="Basic and acidic residues" evidence="1">
    <location>
        <begin position="206"/>
        <end position="224"/>
    </location>
</feature>
<comment type="caution">
    <text evidence="3">The sequence shown here is derived from an EMBL/GenBank/DDBJ whole genome shotgun (WGS) entry which is preliminary data.</text>
</comment>
<dbReference type="AlphaFoldDB" id="A0AAN7PHS6"/>
<dbReference type="Pfam" id="PF13837">
    <property type="entry name" value="Myb_DNA-bind_4"/>
    <property type="match status" value="1"/>
</dbReference>
<evidence type="ECO:0000313" key="3">
    <source>
        <dbReference type="EMBL" id="KAK4882641.1"/>
    </source>
</evidence>
<feature type="compositionally biased region" description="Basic and acidic residues" evidence="1">
    <location>
        <begin position="175"/>
        <end position="187"/>
    </location>
</feature>
<sequence length="588" mass="66688">MIYVAEEEQKSLGVDGTLIYVASDVVMTNFNIAIPGTSSQGLDNKLDDVTLRTAWVRNDILKLINLFKKYEPEFKSTSVKNDKVWKQISNELLTHTAEQCKNKFKYLKQKYIEKKDNMKPTSSGARAISFEYFELFDEMFGKDPNVTPKYIASSTRGRNNMHLHNTGEDDNEKENDEKGTSMQDKKSAKIKQKPLLQQLTTFNENSKSKEESKERRHQEQKKSRVEKIMLLAKKASLDQPEHDILPTEQTFPVSQAVSTGPAQIMTMIVPNFADFSSQTTQYMNLNQMCEADNQNPSQLLFSYNNNVDVDINNIVVVDENLVPLQENMECDNDMNGTLIISEVINTNTTIFEENVMQEVEDKLCLQNETFLSNSDVNNYCPKNIIIDTNKDKNLVAPLKQNMTCLDNNNTEMNLIDAVLIPNNTAGEDCIQKLENEALQNEESRSSNSDIDYQPNSEITNSSSCSNDSSSCIQPTHNTENNQTNAVLEKELTKKGTLRKRKKNCNKILSGCLKSTGNLKKHLQALHPHELLKFIKKQDSKSNSVNTETGTDARVNALQSPNLFEVAKRVRISRISQKESTDVILEYVI</sequence>
<evidence type="ECO:0000256" key="1">
    <source>
        <dbReference type="SAM" id="MobiDB-lite"/>
    </source>
</evidence>
<dbReference type="InterPro" id="IPR044822">
    <property type="entry name" value="Myb_DNA-bind_4"/>
</dbReference>
<accession>A0AAN7PHS6</accession>
<feature type="region of interest" description="Disordered" evidence="1">
    <location>
        <begin position="437"/>
        <end position="482"/>
    </location>
</feature>
<feature type="domain" description="Myb-like" evidence="2">
    <location>
        <begin position="52"/>
        <end position="108"/>
    </location>
</feature>
<dbReference type="CDD" id="cd00167">
    <property type="entry name" value="SANT"/>
    <property type="match status" value="1"/>
</dbReference>
<feature type="compositionally biased region" description="Low complexity" evidence="1">
    <location>
        <begin position="460"/>
        <end position="471"/>
    </location>
</feature>
<dbReference type="InterPro" id="IPR001005">
    <property type="entry name" value="SANT/Myb"/>
</dbReference>
<feature type="region of interest" description="Disordered" evidence="1">
    <location>
        <begin position="151"/>
        <end position="224"/>
    </location>
</feature>